<protein>
    <recommendedName>
        <fullName evidence="10">NACHT domain-containing protein</fullName>
    </recommendedName>
</protein>
<dbReference type="PROSITE" id="PS50088">
    <property type="entry name" value="ANK_REPEAT"/>
    <property type="match status" value="15"/>
</dbReference>
<dbReference type="Gene3D" id="3.40.50.300">
    <property type="entry name" value="P-loop containing nucleotide triphosphate hydrolases"/>
    <property type="match status" value="1"/>
</dbReference>
<dbReference type="PANTHER" id="PTHR24198:SF165">
    <property type="entry name" value="ANKYRIN REPEAT-CONTAINING PROTEIN-RELATED"/>
    <property type="match status" value="1"/>
</dbReference>
<comment type="caution">
    <text evidence="8">The sequence shown here is derived from an EMBL/GenBank/DDBJ whole genome shotgun (WGS) entry which is preliminary data.</text>
</comment>
<evidence type="ECO:0000256" key="3">
    <source>
        <dbReference type="PROSITE-ProRule" id="PRU00023"/>
    </source>
</evidence>
<feature type="repeat" description="ANK" evidence="3">
    <location>
        <begin position="1577"/>
        <end position="1612"/>
    </location>
</feature>
<dbReference type="Pfam" id="PF24883">
    <property type="entry name" value="NPHP3_N"/>
    <property type="match status" value="1"/>
</dbReference>
<sequence>MPGRVIETDLKTRLGGIVESFFKNLTPNEKELFAATSVVENLLADVQTAEQQHKAKSKSRKASVVLKPFIAGIEQYASAFDIIAGISPEFLSPIWGSFRLAKEYSEYFDKIADMMEVMGLHLSQLRRLPQLFPRNDQLKLFMVEVYQIMFEFCSKARNVFVQASQRKGLNHLRAVTPVGLSTIIKLVWKPFKVQFGDLRDKLGEVMAKIDTEVSLAEKEEAHAERVRAAKDRVLQSSRWEVTEQFQQRWHNDMEENSMEKVTKWLAPVDVLSSHNSSVKLRHGSTGSWFLNSTEFQTWLKDDSSRLFWLHAIPGAGKTVLASSTIQYLKHELQSDEVGLAYFYCDYKDPLKQEPSVVLRTLLSQLSIQNIAVFQNVQNFFKEQCKDDRAANMIPPSLDLIRSNFSSLLETSFHKVFIVIDAVDECHDRECILKAITALCDTVQHVKIFVSSREDPLINEEFKDFPNLRMRPVHVSGDIESYVDATLSSRIASKKLKVKDADLQHQISETLVVKAEGMFQWINCQIDHLCKFKTHNAIRDALKHLPKTLEDTYLRILQNIDEDSTEIVQRLLKWLVQGTRELTLAELASAIAINPAADKEHFDPDDVMDPEDVIGYCGSLVTVSSDQRVSLAHFTVKEFLVSNRIKNILSAYYVGDEEVHAELAQVCLTYLGYRDFDRPPFASTGDLTDFLVEFNFLEYASKSWAKHAHQVSTSELEIHDSIERLFHSNSERRQNYDLWLQIYHFQRRHKNPSIAPPTHFTPLYYAAFFGLPKIIESLLDEGADPMMEDDQVDNPLSASVAEGHANVVEILLNRCFEGGSKERLGGYLYLAASRGHAEVTESLLAWGAPIENKSGKHGTALQVAALEGHPEVVSVLLKRGASIKVVDPRFGTPLSAAAERGHRRVTQLLLDAGASINARGGWFSTPLISAIVGKEDSIINKLLDNGANINAQGGRHDCALMAAAALGRIDLVKKLINLGARVNDENDKGADALHSACCAGRLDVVELLLASGADVNAKGGKHRNALNAASAMGHLEIVQVLLAAGADAQAFDPHYGNCLQAAALNGHKDIVRILAEVGVDLDSDGGVRGTALVCAAWAGNLEMVELLVSLGLPTGNTQDMTNALIVATHKQHESIVRYVISQGADIDTLGQIKSNEWRWALEVAAHKGNQHFVEVLLGLGADADNFGGEYGTALISALDSDHCNHHVVEILLAASVDVNQTVCPEKAGRHGFALNAAIQRADLKAIGILLDHGADPNLLNGREDSPLMHAVNIGNEVIMDLLMEKGADVNICIDPPPQGAIDLTEDTGLMSPLECAAYCDHVVIIRKLVKEGATLAQPIEDAPFKTALQCAAYYGMADSVAALIELGSDVHMVGGTHGSAIQAAAVSGSTECVTLLLDAGADINQHQDGNDYKNPLIGAILAEITDVANLLIDRGADVNLRDGGEIQYAIQAAAFIQDEDLTKRLIETGANVNNFGGKFHSALQAAAYHGNLELITMLLEAGADVNATGGLMGTALQAAYRNGYYRVIWALYDAGASHAIPGGTWGSAFGSAISGACHTLVQQAVARHGVDVNQLCGKWGTPLHFLINQRSDDEVELVSIVLDAGADINAVGGEWCTPLGAAVVEGEEGVFERLLSLGANPNITDEKVGVNPLYLACWKENLEYIDLLLEHGADVNACCRRGSILQRAARGCEPETLEKLVSKGAEINAVTRGPFGTALHAACRDGNLTAVKYLLAHGADTTLKGGKFGSVLQAAAFQSPFSIVRLLLKHGTDVNKTGGKYKTALQAACAAGRVQVAKLLLDNGADVSIAGGRYGSALQAAAVSGNVTLVRLLLSANADPKTAGGWYGSPVCAAAVIGHEDVLKVLLKEEGVSAEMLGEGKPHFKPEKWEGSVQWVEDLQADEEPLEPFDPESIELPDESDDEEEVAISTGEENAESESVSVVASAEESEDGPEPEEGDIVVKVEDMSELSWLQVECGKGGDLDGPGR</sequence>
<evidence type="ECO:0000313" key="8">
    <source>
        <dbReference type="EMBL" id="KAF4626816.1"/>
    </source>
</evidence>
<dbReference type="Pfam" id="PF12796">
    <property type="entry name" value="Ank_2"/>
    <property type="match status" value="8"/>
</dbReference>
<evidence type="ECO:0000256" key="1">
    <source>
        <dbReference type="ARBA" id="ARBA00022737"/>
    </source>
</evidence>
<feature type="repeat" description="ANK" evidence="3">
    <location>
        <begin position="1261"/>
        <end position="1293"/>
    </location>
</feature>
<dbReference type="SUPFAM" id="SSF52540">
    <property type="entry name" value="P-loop containing nucleoside triphosphate hydrolases"/>
    <property type="match status" value="1"/>
</dbReference>
<dbReference type="SUPFAM" id="SSF48403">
    <property type="entry name" value="Ankyrin repeat"/>
    <property type="match status" value="4"/>
</dbReference>
<proteinExistence type="predicted"/>
<dbReference type="PROSITE" id="PS50297">
    <property type="entry name" value="ANK_REP_REGION"/>
    <property type="match status" value="11"/>
</dbReference>
<feature type="domain" description="GPI inositol-deacylase winged helix" evidence="5">
    <location>
        <begin position="565"/>
        <end position="643"/>
    </location>
</feature>
<dbReference type="Pfam" id="PF22939">
    <property type="entry name" value="WHD_GPIID"/>
    <property type="match status" value="1"/>
</dbReference>
<dbReference type="InterPro" id="IPR036770">
    <property type="entry name" value="Ankyrin_rpt-contain_sf"/>
</dbReference>
<evidence type="ECO:0008006" key="10">
    <source>
        <dbReference type="Google" id="ProtNLM"/>
    </source>
</evidence>
<dbReference type="EMBL" id="JAAMPI010001079">
    <property type="protein sequence ID" value="KAF4626816.1"/>
    <property type="molecule type" value="Genomic_DNA"/>
</dbReference>
<evidence type="ECO:0000259" key="6">
    <source>
        <dbReference type="Pfam" id="PF24809"/>
    </source>
</evidence>
<dbReference type="SMART" id="SM00248">
    <property type="entry name" value="ANK"/>
    <property type="match status" value="31"/>
</dbReference>
<feature type="repeat" description="ANK" evidence="3">
    <location>
        <begin position="1613"/>
        <end position="1645"/>
    </location>
</feature>
<evidence type="ECO:0000256" key="4">
    <source>
        <dbReference type="SAM" id="MobiDB-lite"/>
    </source>
</evidence>
<dbReference type="Pfam" id="PF24809">
    <property type="entry name" value="DUF7708"/>
    <property type="match status" value="1"/>
</dbReference>
<feature type="repeat" description="ANK" evidence="3">
    <location>
        <begin position="1375"/>
        <end position="1407"/>
    </location>
</feature>
<organism evidence="8 9">
    <name type="scientific">Cudoniella acicularis</name>
    <dbReference type="NCBI Taxonomy" id="354080"/>
    <lineage>
        <taxon>Eukaryota</taxon>
        <taxon>Fungi</taxon>
        <taxon>Dikarya</taxon>
        <taxon>Ascomycota</taxon>
        <taxon>Pezizomycotina</taxon>
        <taxon>Leotiomycetes</taxon>
        <taxon>Helotiales</taxon>
        <taxon>Tricladiaceae</taxon>
        <taxon>Cudoniella</taxon>
    </lineage>
</organism>
<dbReference type="PANTHER" id="PTHR24198">
    <property type="entry name" value="ANKYRIN REPEAT AND PROTEIN KINASE DOMAIN-CONTAINING PROTEIN"/>
    <property type="match status" value="1"/>
</dbReference>
<dbReference type="Gene3D" id="1.25.40.20">
    <property type="entry name" value="Ankyrin repeat-containing domain"/>
    <property type="match status" value="5"/>
</dbReference>
<gene>
    <name evidence="8" type="ORF">G7Y89_g11339</name>
</gene>
<feature type="repeat" description="ANK" evidence="3">
    <location>
        <begin position="1779"/>
        <end position="1811"/>
    </location>
</feature>
<feature type="repeat" description="ANK" evidence="3">
    <location>
        <begin position="1477"/>
        <end position="1509"/>
    </location>
</feature>
<feature type="repeat" description="ANK" evidence="3">
    <location>
        <begin position="1410"/>
        <end position="1442"/>
    </location>
</feature>
<evidence type="ECO:0000259" key="7">
    <source>
        <dbReference type="Pfam" id="PF24883"/>
    </source>
</evidence>
<feature type="repeat" description="ANK" evidence="3">
    <location>
        <begin position="954"/>
        <end position="986"/>
    </location>
</feature>
<feature type="compositionally biased region" description="Acidic residues" evidence="4">
    <location>
        <begin position="1902"/>
        <end position="1925"/>
    </location>
</feature>
<keyword evidence="1" id="KW-0677">Repeat</keyword>
<evidence type="ECO:0000313" key="9">
    <source>
        <dbReference type="Proteomes" id="UP000566819"/>
    </source>
</evidence>
<feature type="repeat" description="ANK" evidence="3">
    <location>
        <begin position="987"/>
        <end position="1019"/>
    </location>
</feature>
<dbReference type="InterPro" id="IPR054471">
    <property type="entry name" value="GPIID_WHD"/>
</dbReference>
<keyword evidence="9" id="KW-1185">Reference proteome</keyword>
<keyword evidence="2 3" id="KW-0040">ANK repeat</keyword>
<feature type="repeat" description="ANK" evidence="3">
    <location>
        <begin position="757"/>
        <end position="789"/>
    </location>
</feature>
<dbReference type="OrthoDB" id="1577640at2759"/>
<evidence type="ECO:0000259" key="5">
    <source>
        <dbReference type="Pfam" id="PF22939"/>
    </source>
</evidence>
<feature type="region of interest" description="Disordered" evidence="4">
    <location>
        <begin position="1902"/>
        <end position="1958"/>
    </location>
</feature>
<feature type="repeat" description="ANK" evidence="3">
    <location>
        <begin position="888"/>
        <end position="920"/>
    </location>
</feature>
<feature type="domain" description="DUF7708" evidence="6">
    <location>
        <begin position="66"/>
        <end position="219"/>
    </location>
</feature>
<dbReference type="PRINTS" id="PR01415">
    <property type="entry name" value="ANKYRIN"/>
</dbReference>
<feature type="repeat" description="ANK" evidence="3">
    <location>
        <begin position="855"/>
        <end position="887"/>
    </location>
</feature>
<dbReference type="InterPro" id="IPR002110">
    <property type="entry name" value="Ankyrin_rpt"/>
</dbReference>
<evidence type="ECO:0000256" key="2">
    <source>
        <dbReference type="ARBA" id="ARBA00023043"/>
    </source>
</evidence>
<feature type="repeat" description="ANK" evidence="3">
    <location>
        <begin position="1716"/>
        <end position="1745"/>
    </location>
</feature>
<dbReference type="InterPro" id="IPR027417">
    <property type="entry name" value="P-loop_NTPase"/>
</dbReference>
<name>A0A8H4VY41_9HELO</name>
<feature type="repeat" description="ANK" evidence="3">
    <location>
        <begin position="1647"/>
        <end position="1679"/>
    </location>
</feature>
<accession>A0A8H4VY41</accession>
<reference evidence="8 9" key="1">
    <citation type="submission" date="2020-03" db="EMBL/GenBank/DDBJ databases">
        <title>Draft Genome Sequence of Cudoniella acicularis.</title>
        <authorList>
            <person name="Buettner E."/>
            <person name="Kellner H."/>
        </authorList>
    </citation>
    <scope>NUCLEOTIDE SEQUENCE [LARGE SCALE GENOMIC DNA]</scope>
    <source>
        <strain evidence="8 9">DSM 108380</strain>
    </source>
</reference>
<dbReference type="Pfam" id="PF00023">
    <property type="entry name" value="Ank"/>
    <property type="match status" value="2"/>
</dbReference>
<dbReference type="InterPro" id="IPR056884">
    <property type="entry name" value="NPHP3-like_N"/>
</dbReference>
<dbReference type="Proteomes" id="UP000566819">
    <property type="component" value="Unassembled WGS sequence"/>
</dbReference>
<feature type="compositionally biased region" description="Low complexity" evidence="4">
    <location>
        <begin position="1936"/>
        <end position="1945"/>
    </location>
</feature>
<feature type="domain" description="Nephrocystin 3-like N-terminal" evidence="7">
    <location>
        <begin position="285"/>
        <end position="452"/>
    </location>
</feature>
<dbReference type="InterPro" id="IPR056125">
    <property type="entry name" value="DUF7708"/>
</dbReference>
<feature type="compositionally biased region" description="Acidic residues" evidence="4">
    <location>
        <begin position="1946"/>
        <end position="1958"/>
    </location>
</feature>
<feature type="repeat" description="ANK" evidence="3">
    <location>
        <begin position="1020"/>
        <end position="1052"/>
    </location>
</feature>